<dbReference type="Proteomes" id="UP000644140">
    <property type="component" value="Chromosome"/>
</dbReference>
<accession>A0A8I1ANK3</accession>
<organism evidence="1 2">
    <name type="scientific">Acinetobacter bereziniae</name>
    <name type="common">Acinetobacter genomosp. 10</name>
    <dbReference type="NCBI Taxonomy" id="106648"/>
    <lineage>
        <taxon>Bacteria</taxon>
        <taxon>Pseudomonadati</taxon>
        <taxon>Pseudomonadota</taxon>
        <taxon>Gammaproteobacteria</taxon>
        <taxon>Moraxellales</taxon>
        <taxon>Moraxellaceae</taxon>
        <taxon>Acinetobacter</taxon>
    </lineage>
</organism>
<name>A0A8I1ANK3_ACIBZ</name>
<evidence type="ECO:0000313" key="1">
    <source>
        <dbReference type="EMBL" id="UUN96263.1"/>
    </source>
</evidence>
<dbReference type="AlphaFoldDB" id="A0A8I1ANK3"/>
<dbReference type="RefSeq" id="WP_151781370.1">
    <property type="nucleotide sequence ID" value="NZ_BKNL01000054.1"/>
</dbReference>
<sequence>MNTSFSPLLIITALSSSLLLSGCDYFKKKKDENNTALAEWSCTNQSNIDQIQKFLKDEYLRQVSDNIANSGYEADQALLQKINNGLKFEVKNVRTLSNDSTKTNQLECESQLVVQFPKGLQQRAENAYAEYGQDCRSEECEGEGYRTLREYIEAGESKLVLGNDQLKGKFNYNVVKTDQDGLTLDVLNQDAIIQGVSFVSVKAVQYAAYIKENKDIRERQQENQIENAAQTELAQKAMDIRKKELDEEKAKQVDRLNQTWDSLTEEAKAQLKQDQAEWFEKRDVDCKVISQKSYSELPESEVETYQQQRQYWDDAMSQQNKEMQYTKCFNKRTAERIIYLNNALN</sequence>
<proteinExistence type="predicted"/>
<dbReference type="EMBL" id="CP092085">
    <property type="protein sequence ID" value="UUN96263.1"/>
    <property type="molecule type" value="Genomic_DNA"/>
</dbReference>
<reference evidence="1" key="1">
    <citation type="submission" date="2022-02" db="EMBL/GenBank/DDBJ databases">
        <title>Characterization of Tn125 harboring carbapenem-resistant Acinetobacter bereziniae clinical isolates.</title>
        <authorList>
            <person name="Wong N.-K."/>
            <person name="Pan Q."/>
        </authorList>
    </citation>
    <scope>NUCLEOTIDE SEQUENCE</scope>
    <source>
        <strain evidence="1">GD03393</strain>
    </source>
</reference>
<gene>
    <name evidence="1" type="ORF">I9054_012840</name>
</gene>
<evidence type="ECO:0000313" key="2">
    <source>
        <dbReference type="Proteomes" id="UP000644140"/>
    </source>
</evidence>
<protein>
    <submittedName>
        <fullName evidence="1">DUF1311 domain-containing protein</fullName>
    </submittedName>
</protein>